<evidence type="ECO:0000313" key="2">
    <source>
        <dbReference type="EMBL" id="QPH16449.1"/>
    </source>
</evidence>
<dbReference type="AlphaFoldDB" id="A0A7U3Q2C9"/>
<organism evidence="2 3">
    <name type="scientific">Epichloe festucae (strain Fl1)</name>
    <dbReference type="NCBI Taxonomy" id="877507"/>
    <lineage>
        <taxon>Eukaryota</taxon>
        <taxon>Fungi</taxon>
        <taxon>Dikarya</taxon>
        <taxon>Ascomycota</taxon>
        <taxon>Pezizomycotina</taxon>
        <taxon>Sordariomycetes</taxon>
        <taxon>Hypocreomycetidae</taxon>
        <taxon>Hypocreales</taxon>
        <taxon>Clavicipitaceae</taxon>
        <taxon>Epichloe</taxon>
    </lineage>
</organism>
<evidence type="ECO:0000313" key="3">
    <source>
        <dbReference type="Proteomes" id="UP000594364"/>
    </source>
</evidence>
<dbReference type="OrthoDB" id="2349272at2759"/>
<feature type="chain" id="PRO_5034121638" evidence="1">
    <location>
        <begin position="17"/>
        <end position="206"/>
    </location>
</feature>
<sequence>MHLPLILAALAATATAALDALKIVQQIAPNATSCPDPVSDPNKECRTAEQAAPFIAQSMEQYGIYSPAQMAAVVALLAFESVDFRYKHNVYPGRAGQGTANMQTAQYNLLYAKQIEGVACKVAGIPAVEGQSNQTLNYILSLVQPDEHNFGSGPWFLKTQCGSHVREKLDENVDQGFEAYMQCVGVSVTEERRVYFERAKKAFGLA</sequence>
<reference evidence="2 3" key="1">
    <citation type="journal article" date="2018" name="PLoS Genet.">
        <title>Repeat elements organise 3D genome structure and mediate transcription in the filamentous fungus Epichloe festucae.</title>
        <authorList>
            <person name="Winter D.J."/>
            <person name="Ganley A.R.D."/>
            <person name="Young C.A."/>
            <person name="Liachko I."/>
            <person name="Schardl C.L."/>
            <person name="Dupont P.Y."/>
            <person name="Berry D."/>
            <person name="Ram A."/>
            <person name="Scott B."/>
            <person name="Cox M.P."/>
        </authorList>
    </citation>
    <scope>NUCLEOTIDE SEQUENCE [LARGE SCALE GENOMIC DNA]</scope>
    <source>
        <strain evidence="2 3">Fl1</strain>
    </source>
</reference>
<feature type="signal peptide" evidence="1">
    <location>
        <begin position="1"/>
        <end position="16"/>
    </location>
</feature>
<accession>A0A7U3Q2C9</accession>
<dbReference type="Proteomes" id="UP000594364">
    <property type="component" value="Chromosome 6"/>
</dbReference>
<dbReference type="EMBL" id="CP031390">
    <property type="protein sequence ID" value="QPH16449.1"/>
    <property type="molecule type" value="Genomic_DNA"/>
</dbReference>
<name>A0A7U3Q2C9_EPIFF</name>
<gene>
    <name evidence="2" type="ORF">C2857_001105</name>
</gene>
<keyword evidence="3" id="KW-1185">Reference proteome</keyword>
<proteinExistence type="predicted"/>
<evidence type="ECO:0000256" key="1">
    <source>
        <dbReference type="SAM" id="SignalP"/>
    </source>
</evidence>
<protein>
    <submittedName>
        <fullName evidence="2">Uncharacterized protein</fullName>
    </submittedName>
</protein>
<keyword evidence="1" id="KW-0732">Signal</keyword>